<dbReference type="FunCoup" id="F1ZAW5">
    <property type="interactions" value="65"/>
</dbReference>
<evidence type="ECO:0000256" key="8">
    <source>
        <dbReference type="ARBA" id="ARBA00023136"/>
    </source>
</evidence>
<evidence type="ECO:0000259" key="10">
    <source>
        <dbReference type="PROSITE" id="PS50928"/>
    </source>
</evidence>
<dbReference type="GO" id="GO:0043190">
    <property type="term" value="C:ATP-binding cassette (ABC) transporter complex"/>
    <property type="evidence" value="ECO:0007669"/>
    <property type="project" value="InterPro"/>
</dbReference>
<dbReference type="InterPro" id="IPR000515">
    <property type="entry name" value="MetI-like"/>
</dbReference>
<organism evidence="11 12">
    <name type="scientific">Novosphingobium nitrogenifigens DSM 19370</name>
    <dbReference type="NCBI Taxonomy" id="983920"/>
    <lineage>
        <taxon>Bacteria</taxon>
        <taxon>Pseudomonadati</taxon>
        <taxon>Pseudomonadota</taxon>
        <taxon>Alphaproteobacteria</taxon>
        <taxon>Sphingomonadales</taxon>
        <taxon>Sphingomonadaceae</taxon>
        <taxon>Novosphingobium</taxon>
    </lineage>
</organism>
<keyword evidence="7 9" id="KW-1133">Transmembrane helix</keyword>
<comment type="similarity">
    <text evidence="2">Belongs to the binding-protein-dependent transport system permease family. HisMQ subfamily.</text>
</comment>
<evidence type="ECO:0000313" key="12">
    <source>
        <dbReference type="Proteomes" id="UP000004728"/>
    </source>
</evidence>
<protein>
    <submittedName>
        <fullName evidence="11">Polar amino acid ABC transporter, inner membrane subunit</fullName>
    </submittedName>
</protein>
<feature type="transmembrane region" description="Helical" evidence="9">
    <location>
        <begin position="28"/>
        <end position="53"/>
    </location>
</feature>
<dbReference type="OrthoDB" id="7190458at2"/>
<dbReference type="PROSITE" id="PS50928">
    <property type="entry name" value="ABC_TM1"/>
    <property type="match status" value="1"/>
</dbReference>
<dbReference type="GO" id="GO:0006865">
    <property type="term" value="P:amino acid transport"/>
    <property type="evidence" value="ECO:0007669"/>
    <property type="project" value="TreeGrafter"/>
</dbReference>
<dbReference type="EMBL" id="AEWJ01000044">
    <property type="protein sequence ID" value="EGD58257.1"/>
    <property type="molecule type" value="Genomic_DNA"/>
</dbReference>
<proteinExistence type="inferred from homology"/>
<evidence type="ECO:0000256" key="7">
    <source>
        <dbReference type="ARBA" id="ARBA00022989"/>
    </source>
</evidence>
<dbReference type="InterPro" id="IPR010065">
    <property type="entry name" value="AA_ABC_transptr_permease_3TM"/>
</dbReference>
<dbReference type="AlphaFoldDB" id="F1ZAW5"/>
<feature type="domain" description="ABC transmembrane type-1" evidence="10">
    <location>
        <begin position="24"/>
        <end position="222"/>
    </location>
</feature>
<evidence type="ECO:0000256" key="4">
    <source>
        <dbReference type="ARBA" id="ARBA00022475"/>
    </source>
</evidence>
<dbReference type="InParanoid" id="F1ZAW5"/>
<dbReference type="InterPro" id="IPR035906">
    <property type="entry name" value="MetI-like_sf"/>
</dbReference>
<evidence type="ECO:0000256" key="3">
    <source>
        <dbReference type="ARBA" id="ARBA00022448"/>
    </source>
</evidence>
<evidence type="ECO:0000256" key="1">
    <source>
        <dbReference type="ARBA" id="ARBA00004429"/>
    </source>
</evidence>
<dbReference type="SUPFAM" id="SSF161098">
    <property type="entry name" value="MetI-like"/>
    <property type="match status" value="1"/>
</dbReference>
<dbReference type="HOGENOM" id="CLU_019602_1_4_5"/>
<evidence type="ECO:0000256" key="9">
    <source>
        <dbReference type="RuleBase" id="RU363032"/>
    </source>
</evidence>
<keyword evidence="4" id="KW-1003">Cell membrane</keyword>
<dbReference type="Gene3D" id="1.10.3720.10">
    <property type="entry name" value="MetI-like"/>
    <property type="match status" value="1"/>
</dbReference>
<comment type="subcellular location">
    <subcellularLocation>
        <location evidence="1">Cell inner membrane</location>
        <topology evidence="1">Multi-pass membrane protein</topology>
    </subcellularLocation>
    <subcellularLocation>
        <location evidence="9">Cell membrane</location>
        <topology evidence="9">Multi-pass membrane protein</topology>
    </subcellularLocation>
</comment>
<dbReference type="STRING" id="983920.Y88_0309"/>
<name>F1ZAW5_9SPHN</name>
<accession>F1ZAW5</accession>
<comment type="caution">
    <text evidence="11">The sequence shown here is derived from an EMBL/GenBank/DDBJ whole genome shotgun (WGS) entry which is preliminary data.</text>
</comment>
<evidence type="ECO:0000313" key="11">
    <source>
        <dbReference type="EMBL" id="EGD58257.1"/>
    </source>
</evidence>
<dbReference type="GO" id="GO:0022857">
    <property type="term" value="F:transmembrane transporter activity"/>
    <property type="evidence" value="ECO:0007669"/>
    <property type="project" value="InterPro"/>
</dbReference>
<reference evidence="11 12" key="1">
    <citation type="journal article" date="2012" name="J. Bacteriol.">
        <title>Draft Genome Sequence of Novosphingobium nitrogenifigens Y88T.</title>
        <authorList>
            <person name="Strabala T.J."/>
            <person name="Macdonald L."/>
            <person name="Liu V."/>
            <person name="Smit A.M."/>
        </authorList>
    </citation>
    <scope>NUCLEOTIDE SEQUENCE [LARGE SCALE GENOMIC DNA]</scope>
    <source>
        <strain evidence="11 12">DSM 19370</strain>
    </source>
</reference>
<evidence type="ECO:0000256" key="6">
    <source>
        <dbReference type="ARBA" id="ARBA00022692"/>
    </source>
</evidence>
<dbReference type="PANTHER" id="PTHR30614">
    <property type="entry name" value="MEMBRANE COMPONENT OF AMINO ACID ABC TRANSPORTER"/>
    <property type="match status" value="1"/>
</dbReference>
<dbReference type="Pfam" id="PF00528">
    <property type="entry name" value="BPD_transp_1"/>
    <property type="match status" value="1"/>
</dbReference>
<dbReference type="Proteomes" id="UP000004728">
    <property type="component" value="Unassembled WGS sequence"/>
</dbReference>
<gene>
    <name evidence="11" type="ORF">Y88_0309</name>
</gene>
<keyword evidence="8 9" id="KW-0472">Membrane</keyword>
<feature type="transmembrane region" description="Helical" evidence="9">
    <location>
        <begin position="65"/>
        <end position="86"/>
    </location>
</feature>
<evidence type="ECO:0000256" key="2">
    <source>
        <dbReference type="ARBA" id="ARBA00010072"/>
    </source>
</evidence>
<dbReference type="InterPro" id="IPR043429">
    <property type="entry name" value="ArtM/GltK/GlnP/TcyL/YhdX-like"/>
</dbReference>
<dbReference type="eggNOG" id="COG4160">
    <property type="taxonomic scope" value="Bacteria"/>
</dbReference>
<keyword evidence="6 9" id="KW-0812">Transmembrane</keyword>
<keyword evidence="3 9" id="KW-0813">Transport</keyword>
<evidence type="ECO:0000256" key="5">
    <source>
        <dbReference type="ARBA" id="ARBA00022519"/>
    </source>
</evidence>
<dbReference type="CDD" id="cd06261">
    <property type="entry name" value="TM_PBP2"/>
    <property type="match status" value="1"/>
</dbReference>
<keyword evidence="5" id="KW-0997">Cell inner membrane</keyword>
<feature type="transmembrane region" description="Helical" evidence="9">
    <location>
        <begin position="98"/>
        <end position="118"/>
    </location>
</feature>
<dbReference type="NCBIfam" id="TIGR01726">
    <property type="entry name" value="HEQRo_perm_3TM"/>
    <property type="match status" value="1"/>
</dbReference>
<dbReference type="PANTHER" id="PTHR30614:SF10">
    <property type="entry name" value="ARGININE ABC TRANSPORTER PERMEASE PROTEIN ARTM"/>
    <property type="match status" value="1"/>
</dbReference>
<feature type="transmembrane region" description="Helical" evidence="9">
    <location>
        <begin position="202"/>
        <end position="224"/>
    </location>
</feature>
<sequence length="242" mass="25098">MGGAAMNADVTFLADTALAIVRAVPVTLGLFVASAIGASLLGGGLVAALTAGLAPVRGIARGWIFLFRGTPLLLQIFMVYYGLAALGPVRQGPFWPAFRDPLFCAGLAMTCCCSAYIAEVLRGALAAIPAGQIEAALACGMGRVTRLRLIVLPQMLRLALPAYGNELVMMVKSTSLASTITVLDVTGVAQQVIAHSYRTLDVFCLAAGVYLGLTGALTALLRWAERRLDPTVSDGAGEGASR</sequence>
<keyword evidence="12" id="KW-1185">Reference proteome</keyword>